<evidence type="ECO:0000313" key="11">
    <source>
        <dbReference type="Proteomes" id="UP000005953"/>
    </source>
</evidence>
<dbReference type="GO" id="GO:0050313">
    <property type="term" value="F:sulfur dioxygenase activity"/>
    <property type="evidence" value="ECO:0007669"/>
    <property type="project" value="InterPro"/>
</dbReference>
<dbReference type="PANTHER" id="PTHR43084:SF1">
    <property type="entry name" value="PERSULFIDE DIOXYGENASE ETHE1, MITOCHONDRIAL"/>
    <property type="match status" value="1"/>
</dbReference>
<dbReference type="GO" id="GO:0070813">
    <property type="term" value="P:hydrogen sulfide metabolic process"/>
    <property type="evidence" value="ECO:0007669"/>
    <property type="project" value="TreeGrafter"/>
</dbReference>
<dbReference type="InterPro" id="IPR001279">
    <property type="entry name" value="Metallo-B-lactamas"/>
</dbReference>
<keyword evidence="5" id="KW-0223">Dioxygenase</keyword>
<dbReference type="SMART" id="SM00450">
    <property type="entry name" value="RHOD"/>
    <property type="match status" value="1"/>
</dbReference>
<evidence type="ECO:0000256" key="7">
    <source>
        <dbReference type="ARBA" id="ARBA00023002"/>
    </source>
</evidence>
<comment type="cofactor">
    <cofactor evidence="1">
        <name>Fe(2+)</name>
        <dbReference type="ChEBI" id="CHEBI:29033"/>
    </cofactor>
</comment>
<comment type="similarity">
    <text evidence="2">Belongs to the metallo-beta-lactamase superfamily. Glyoxalase II family.</text>
</comment>
<feature type="domain" description="Rhodanese" evidence="9">
    <location>
        <begin position="262"/>
        <end position="347"/>
    </location>
</feature>
<dbReference type="Proteomes" id="UP000005953">
    <property type="component" value="Unassembled WGS sequence"/>
</dbReference>
<evidence type="ECO:0000256" key="2">
    <source>
        <dbReference type="ARBA" id="ARBA00006759"/>
    </source>
</evidence>
<dbReference type="FunFam" id="3.60.15.10:FF:000013">
    <property type="entry name" value="Persulfide dioxygenase ETHE1, mitochondrial"/>
    <property type="match status" value="1"/>
</dbReference>
<dbReference type="SUPFAM" id="SSF52821">
    <property type="entry name" value="Rhodanese/Cell cycle control phosphatase"/>
    <property type="match status" value="1"/>
</dbReference>
<dbReference type="GO" id="GO:0046872">
    <property type="term" value="F:metal ion binding"/>
    <property type="evidence" value="ECO:0007669"/>
    <property type="project" value="UniProtKB-KW"/>
</dbReference>
<comment type="caution">
    <text evidence="10">The sequence shown here is derived from an EMBL/GenBank/DDBJ whole genome shotgun (WGS) entry which is preliminary data.</text>
</comment>
<dbReference type="Gene3D" id="3.40.250.10">
    <property type="entry name" value="Rhodanese-like domain"/>
    <property type="match status" value="1"/>
</dbReference>
<dbReference type="HOGENOM" id="CLU_030571_7_1_6"/>
<dbReference type="SUPFAM" id="SSF56281">
    <property type="entry name" value="Metallo-hydrolase/oxidoreductase"/>
    <property type="match status" value="1"/>
</dbReference>
<keyword evidence="4" id="KW-0809">Transit peptide</keyword>
<dbReference type="InterPro" id="IPR051682">
    <property type="entry name" value="Mito_Persulfide_Diox"/>
</dbReference>
<organism evidence="10 11">
    <name type="scientific">Reinekea blandensis MED297</name>
    <dbReference type="NCBI Taxonomy" id="314283"/>
    <lineage>
        <taxon>Bacteria</taxon>
        <taxon>Pseudomonadati</taxon>
        <taxon>Pseudomonadota</taxon>
        <taxon>Gammaproteobacteria</taxon>
        <taxon>Oceanospirillales</taxon>
        <taxon>Saccharospirillaceae</taxon>
        <taxon>Reinekea</taxon>
    </lineage>
</organism>
<dbReference type="SMART" id="SM00849">
    <property type="entry name" value="Lactamase_B"/>
    <property type="match status" value="1"/>
</dbReference>
<dbReference type="PANTHER" id="PTHR43084">
    <property type="entry name" value="PERSULFIDE DIOXYGENASE ETHE1"/>
    <property type="match status" value="1"/>
</dbReference>
<dbReference type="STRING" id="314283.MED297_20917"/>
<dbReference type="PROSITE" id="PS50206">
    <property type="entry name" value="RHODANESE_3"/>
    <property type="match status" value="1"/>
</dbReference>
<evidence type="ECO:0000256" key="5">
    <source>
        <dbReference type="ARBA" id="ARBA00022964"/>
    </source>
</evidence>
<evidence type="ECO:0000313" key="10">
    <source>
        <dbReference type="EMBL" id="EAR11389.1"/>
    </source>
</evidence>
<keyword evidence="7" id="KW-0560">Oxidoreductase</keyword>
<evidence type="ECO:0000256" key="3">
    <source>
        <dbReference type="ARBA" id="ARBA00022723"/>
    </source>
</evidence>
<gene>
    <name evidence="10" type="ORF">MED297_20917</name>
</gene>
<dbReference type="OrthoDB" id="9791096at2"/>
<evidence type="ECO:0000256" key="8">
    <source>
        <dbReference type="ARBA" id="ARBA00023004"/>
    </source>
</evidence>
<reference evidence="10 11" key="1">
    <citation type="submission" date="2006-02" db="EMBL/GenBank/DDBJ databases">
        <authorList>
            <person name="Pinhassi J."/>
            <person name="Pedros-Alio C."/>
            <person name="Ferriera S."/>
            <person name="Johnson J."/>
            <person name="Kravitz S."/>
            <person name="Halpern A."/>
            <person name="Remington K."/>
            <person name="Beeson K."/>
            <person name="Tran B."/>
            <person name="Rogers Y.-H."/>
            <person name="Friedman R."/>
            <person name="Venter J.C."/>
        </authorList>
    </citation>
    <scope>NUCLEOTIDE SEQUENCE [LARGE SCALE GENOMIC DNA]</scope>
    <source>
        <strain evidence="10 11">MED297</strain>
    </source>
</reference>
<dbReference type="InterPro" id="IPR044528">
    <property type="entry name" value="POD-like_MBL-fold"/>
</dbReference>
<evidence type="ECO:0000256" key="1">
    <source>
        <dbReference type="ARBA" id="ARBA00001954"/>
    </source>
</evidence>
<dbReference type="GO" id="GO:0006749">
    <property type="term" value="P:glutathione metabolic process"/>
    <property type="evidence" value="ECO:0007669"/>
    <property type="project" value="InterPro"/>
</dbReference>
<dbReference type="RefSeq" id="WP_008045006.1">
    <property type="nucleotide sequence ID" value="NZ_CH724151.1"/>
</dbReference>
<evidence type="ECO:0000259" key="9">
    <source>
        <dbReference type="PROSITE" id="PS50206"/>
    </source>
</evidence>
<dbReference type="CDD" id="cd07724">
    <property type="entry name" value="POD-like_MBL-fold"/>
    <property type="match status" value="1"/>
</dbReference>
<sequence length="347" mass="37862">MIFRQLFDATSSTYTYLLACEQTRSAVFIDPVFEQVQRDLALLHELNLTLVVAADTHCHADHVTAAWLLKQKTGCKIASAEAIGATEVDLPLKDGDTIPFGTDHLTVLSTPGHTDGCLSFVSADESMVFTGDALLIRGCGRCDFQQGNAHTLFHSVTGKLFGLPDHCAVYPAHDYGGRTRSSVLEERKFNTRLGGEASEADFVGYMTNMQLPHPKQIEHAVPANLNSGRPKDGQLPPEPDWGPVQYSFSGVPEIDADWVVQHRSEVNLLDVRETSELESPVDRLPAALTVPLGQLRGSLDKIPKDKPLVCLCRSGRRSAMAVNILRGAGFDQVANVAGGMLRWKELS</sequence>
<dbReference type="Pfam" id="PF00581">
    <property type="entry name" value="Rhodanese"/>
    <property type="match status" value="1"/>
</dbReference>
<dbReference type="InterPro" id="IPR036866">
    <property type="entry name" value="RibonucZ/Hydroxyglut_hydro"/>
</dbReference>
<dbReference type="InterPro" id="IPR036873">
    <property type="entry name" value="Rhodanese-like_dom_sf"/>
</dbReference>
<keyword evidence="3" id="KW-0479">Metal-binding</keyword>
<accession>A4B9T8</accession>
<dbReference type="InterPro" id="IPR001763">
    <property type="entry name" value="Rhodanese-like_dom"/>
</dbReference>
<dbReference type="CDD" id="cd00158">
    <property type="entry name" value="RHOD"/>
    <property type="match status" value="1"/>
</dbReference>
<dbReference type="Gene3D" id="3.60.15.10">
    <property type="entry name" value="Ribonuclease Z/Hydroxyacylglutathione hydrolase-like"/>
    <property type="match status" value="1"/>
</dbReference>
<keyword evidence="6" id="KW-0007">Acetylation</keyword>
<name>A4B9T8_9GAMM</name>
<evidence type="ECO:0000256" key="6">
    <source>
        <dbReference type="ARBA" id="ARBA00022990"/>
    </source>
</evidence>
<proteinExistence type="inferred from homology"/>
<protein>
    <submittedName>
        <fullName evidence="10">Beta-lactamase-like protein</fullName>
    </submittedName>
</protein>
<dbReference type="AlphaFoldDB" id="A4B9T8"/>
<dbReference type="Pfam" id="PF00753">
    <property type="entry name" value="Lactamase_B"/>
    <property type="match status" value="1"/>
</dbReference>
<keyword evidence="8" id="KW-0408">Iron</keyword>
<keyword evidence="11" id="KW-1185">Reference proteome</keyword>
<dbReference type="EMBL" id="AAOE01000001">
    <property type="protein sequence ID" value="EAR11389.1"/>
    <property type="molecule type" value="Genomic_DNA"/>
</dbReference>
<evidence type="ECO:0000256" key="4">
    <source>
        <dbReference type="ARBA" id="ARBA00022946"/>
    </source>
</evidence>